<evidence type="ECO:0000256" key="11">
    <source>
        <dbReference type="SAM" id="Phobius"/>
    </source>
</evidence>
<dbReference type="PRINTS" id="PR00344">
    <property type="entry name" value="BCTRLSENSOR"/>
</dbReference>
<protein>
    <recommendedName>
        <fullName evidence="3">histidine kinase</fullName>
        <ecNumber evidence="3">2.7.13.3</ecNumber>
    </recommendedName>
</protein>
<evidence type="ECO:0000256" key="2">
    <source>
        <dbReference type="ARBA" id="ARBA00004370"/>
    </source>
</evidence>
<sequence length="462" mass="50438">MAHLPGSPWPANRFYTTASPFNRFVLILPLIMLLAMGAFVLLTYREAQGALLDEFRVALREEVSNLETVYREEGLQALRQSIDRRAKIGEAEHTIYLLTAADGRRLAGNIDGWPAGVPAADERSVTFSDPLDGSTVAAEVFLLYGDLRLLVGRRAIYEQVGEHLLRNYLWLSGTMIVASLACGWGFTRLIRRRLGTIVSTARTIRADATSNRVPMGHSGDEIDALIVELNAMLDKQDKLIVYARQSSFAIAHDLRHPLSHLRNSLSDVAGELRGLSQAEHVNALIGDVDHILAVFAALMRLGRLESGAQVLVRRPLMLSALAADVVSLYAPLAEEHGRKLVLEAESCLVSVDRELVGQALANLIENALRYGEGEVRVLVMQHGDDATISVRDHGPGIPAVQRERVTDPFYRLESSRHSPGSGLGLALVKVIAEAHGGRLQLLPGEPGLLAVMHLHAGEEGRA</sequence>
<keyword evidence="7 14" id="KW-0418">Kinase</keyword>
<dbReference type="SUPFAM" id="SSF47384">
    <property type="entry name" value="Homodimeric domain of signal transducing histidine kinase"/>
    <property type="match status" value="1"/>
</dbReference>
<keyword evidence="6 11" id="KW-0812">Transmembrane</keyword>
<keyword evidence="9" id="KW-0902">Two-component regulatory system</keyword>
<evidence type="ECO:0000256" key="8">
    <source>
        <dbReference type="ARBA" id="ARBA00022989"/>
    </source>
</evidence>
<evidence type="ECO:0000256" key="5">
    <source>
        <dbReference type="ARBA" id="ARBA00022679"/>
    </source>
</evidence>
<dbReference type="RefSeq" id="WP_263125400.1">
    <property type="nucleotide sequence ID" value="NZ_CP106753.1"/>
</dbReference>
<dbReference type="EMBL" id="CP106753">
    <property type="protein sequence ID" value="UXY15963.1"/>
    <property type="molecule type" value="Genomic_DNA"/>
</dbReference>
<evidence type="ECO:0000256" key="1">
    <source>
        <dbReference type="ARBA" id="ARBA00000085"/>
    </source>
</evidence>
<dbReference type="Pfam" id="PF02518">
    <property type="entry name" value="HATPase_c"/>
    <property type="match status" value="1"/>
</dbReference>
<dbReference type="Proteomes" id="UP001061302">
    <property type="component" value="Chromosome"/>
</dbReference>
<dbReference type="CDD" id="cd00075">
    <property type="entry name" value="HATPase"/>
    <property type="match status" value="1"/>
</dbReference>
<comment type="catalytic activity">
    <reaction evidence="1">
        <text>ATP + protein L-histidine = ADP + protein N-phospho-L-histidine.</text>
        <dbReference type="EC" id="2.7.13.3"/>
    </reaction>
</comment>
<organism evidence="14 15">
    <name type="scientific">Chitiniphilus purpureus</name>
    <dbReference type="NCBI Taxonomy" id="2981137"/>
    <lineage>
        <taxon>Bacteria</taxon>
        <taxon>Pseudomonadati</taxon>
        <taxon>Pseudomonadota</taxon>
        <taxon>Betaproteobacteria</taxon>
        <taxon>Neisseriales</taxon>
        <taxon>Chitinibacteraceae</taxon>
        <taxon>Chitiniphilus</taxon>
    </lineage>
</organism>
<keyword evidence="4" id="KW-0597">Phosphoprotein</keyword>
<feature type="domain" description="HAMP" evidence="13">
    <location>
        <begin position="188"/>
        <end position="241"/>
    </location>
</feature>
<dbReference type="InterPro" id="IPR004358">
    <property type="entry name" value="Sig_transdc_His_kin-like_C"/>
</dbReference>
<keyword evidence="8 11" id="KW-1133">Transmembrane helix</keyword>
<dbReference type="InterPro" id="IPR005467">
    <property type="entry name" value="His_kinase_dom"/>
</dbReference>
<evidence type="ECO:0000259" key="12">
    <source>
        <dbReference type="PROSITE" id="PS50109"/>
    </source>
</evidence>
<dbReference type="PROSITE" id="PS50885">
    <property type="entry name" value="HAMP"/>
    <property type="match status" value="1"/>
</dbReference>
<feature type="transmembrane region" description="Helical" evidence="11">
    <location>
        <begin position="168"/>
        <end position="186"/>
    </location>
</feature>
<dbReference type="SUPFAM" id="SSF55874">
    <property type="entry name" value="ATPase domain of HSP90 chaperone/DNA topoisomerase II/histidine kinase"/>
    <property type="match status" value="1"/>
</dbReference>
<keyword evidence="5" id="KW-0808">Transferase</keyword>
<dbReference type="InterPro" id="IPR050428">
    <property type="entry name" value="TCS_sensor_his_kinase"/>
</dbReference>
<dbReference type="PANTHER" id="PTHR45436">
    <property type="entry name" value="SENSOR HISTIDINE KINASE YKOH"/>
    <property type="match status" value="1"/>
</dbReference>
<accession>A0ABY6DP18</accession>
<dbReference type="InterPro" id="IPR036097">
    <property type="entry name" value="HisK_dim/P_sf"/>
</dbReference>
<evidence type="ECO:0000256" key="9">
    <source>
        <dbReference type="ARBA" id="ARBA00023012"/>
    </source>
</evidence>
<evidence type="ECO:0000256" key="6">
    <source>
        <dbReference type="ARBA" id="ARBA00022692"/>
    </source>
</evidence>
<dbReference type="InterPro" id="IPR003660">
    <property type="entry name" value="HAMP_dom"/>
</dbReference>
<gene>
    <name evidence="14" type="ORF">N8I74_02795</name>
</gene>
<dbReference type="InterPro" id="IPR003594">
    <property type="entry name" value="HATPase_dom"/>
</dbReference>
<evidence type="ECO:0000256" key="10">
    <source>
        <dbReference type="ARBA" id="ARBA00023136"/>
    </source>
</evidence>
<evidence type="ECO:0000313" key="15">
    <source>
        <dbReference type="Proteomes" id="UP001061302"/>
    </source>
</evidence>
<evidence type="ECO:0000256" key="3">
    <source>
        <dbReference type="ARBA" id="ARBA00012438"/>
    </source>
</evidence>
<dbReference type="Pfam" id="PF00672">
    <property type="entry name" value="HAMP"/>
    <property type="match status" value="1"/>
</dbReference>
<dbReference type="PROSITE" id="PS50109">
    <property type="entry name" value="HIS_KIN"/>
    <property type="match status" value="1"/>
</dbReference>
<dbReference type="GO" id="GO:0016301">
    <property type="term" value="F:kinase activity"/>
    <property type="evidence" value="ECO:0007669"/>
    <property type="project" value="UniProtKB-KW"/>
</dbReference>
<dbReference type="PANTHER" id="PTHR45436:SF8">
    <property type="entry name" value="HISTIDINE KINASE"/>
    <property type="match status" value="1"/>
</dbReference>
<evidence type="ECO:0000256" key="4">
    <source>
        <dbReference type="ARBA" id="ARBA00022553"/>
    </source>
</evidence>
<reference evidence="14" key="1">
    <citation type="submission" date="2022-10" db="EMBL/GenBank/DDBJ databases">
        <title>Chitiniphilus purpureus sp. nov., a novel chitin-degrading bacterium isolated from crawfish pond sediment.</title>
        <authorList>
            <person name="Li K."/>
        </authorList>
    </citation>
    <scope>NUCLEOTIDE SEQUENCE</scope>
    <source>
        <strain evidence="14">CD1</strain>
    </source>
</reference>
<name>A0ABY6DP18_9NEIS</name>
<feature type="transmembrane region" description="Helical" evidence="11">
    <location>
        <begin position="24"/>
        <end position="44"/>
    </location>
</feature>
<dbReference type="EC" id="2.7.13.3" evidence="3"/>
<dbReference type="SUPFAM" id="SSF158472">
    <property type="entry name" value="HAMP domain-like"/>
    <property type="match status" value="1"/>
</dbReference>
<evidence type="ECO:0000259" key="13">
    <source>
        <dbReference type="PROSITE" id="PS50885"/>
    </source>
</evidence>
<dbReference type="Gene3D" id="6.10.340.10">
    <property type="match status" value="1"/>
</dbReference>
<evidence type="ECO:0000313" key="14">
    <source>
        <dbReference type="EMBL" id="UXY15963.1"/>
    </source>
</evidence>
<dbReference type="SMART" id="SM00387">
    <property type="entry name" value="HATPase_c"/>
    <property type="match status" value="1"/>
</dbReference>
<dbReference type="Gene3D" id="3.30.565.10">
    <property type="entry name" value="Histidine kinase-like ATPase, C-terminal domain"/>
    <property type="match status" value="1"/>
</dbReference>
<proteinExistence type="predicted"/>
<keyword evidence="10 11" id="KW-0472">Membrane</keyword>
<comment type="subcellular location">
    <subcellularLocation>
        <location evidence="2">Membrane</location>
    </subcellularLocation>
</comment>
<evidence type="ECO:0000256" key="7">
    <source>
        <dbReference type="ARBA" id="ARBA00022777"/>
    </source>
</evidence>
<dbReference type="InterPro" id="IPR036890">
    <property type="entry name" value="HATPase_C_sf"/>
</dbReference>
<keyword evidence="15" id="KW-1185">Reference proteome</keyword>
<feature type="domain" description="Histidine kinase" evidence="12">
    <location>
        <begin position="249"/>
        <end position="458"/>
    </location>
</feature>